<evidence type="ECO:0008006" key="3">
    <source>
        <dbReference type="Google" id="ProtNLM"/>
    </source>
</evidence>
<organism evidence="1 2">
    <name type="scientific">Rhododendron griersonianum</name>
    <dbReference type="NCBI Taxonomy" id="479676"/>
    <lineage>
        <taxon>Eukaryota</taxon>
        <taxon>Viridiplantae</taxon>
        <taxon>Streptophyta</taxon>
        <taxon>Embryophyta</taxon>
        <taxon>Tracheophyta</taxon>
        <taxon>Spermatophyta</taxon>
        <taxon>Magnoliopsida</taxon>
        <taxon>eudicotyledons</taxon>
        <taxon>Gunneridae</taxon>
        <taxon>Pentapetalae</taxon>
        <taxon>asterids</taxon>
        <taxon>Ericales</taxon>
        <taxon>Ericaceae</taxon>
        <taxon>Ericoideae</taxon>
        <taxon>Rhodoreae</taxon>
        <taxon>Rhododendron</taxon>
    </lineage>
</organism>
<accession>A0AAV6JS31</accession>
<protein>
    <recommendedName>
        <fullName evidence="3">RNase H type-1 domain-containing protein</fullName>
    </recommendedName>
</protein>
<reference evidence="1 2" key="1">
    <citation type="submission" date="2020-08" db="EMBL/GenBank/DDBJ databases">
        <title>Plant Genome Project.</title>
        <authorList>
            <person name="Zhang R.-G."/>
        </authorList>
    </citation>
    <scope>NUCLEOTIDE SEQUENCE [LARGE SCALE GENOMIC DNA]</scope>
    <source>
        <strain evidence="1">WSP0</strain>
        <tissue evidence="1">Leaf</tissue>
    </source>
</reference>
<dbReference type="EMBL" id="JACTNZ010000006">
    <property type="protein sequence ID" value="KAG5543058.1"/>
    <property type="molecule type" value="Genomic_DNA"/>
</dbReference>
<evidence type="ECO:0000313" key="2">
    <source>
        <dbReference type="Proteomes" id="UP000823749"/>
    </source>
</evidence>
<comment type="caution">
    <text evidence="1">The sequence shown here is derived from an EMBL/GenBank/DDBJ whole genome shotgun (WGS) entry which is preliminary data.</text>
</comment>
<dbReference type="AlphaFoldDB" id="A0AAV6JS31"/>
<gene>
    <name evidence="1" type="ORF">RHGRI_015970</name>
</gene>
<dbReference type="Proteomes" id="UP000823749">
    <property type="component" value="Chromosome 6"/>
</dbReference>
<name>A0AAV6JS31_9ERIC</name>
<proteinExistence type="predicted"/>
<keyword evidence="2" id="KW-1185">Reference proteome</keyword>
<sequence length="62" mass="6757">MAVKLINEGTPPDHPDRIIIEDAKMLLNVTNTTFGHTNRQVNQTADNLALLGAEQDEDLGSV</sequence>
<evidence type="ECO:0000313" key="1">
    <source>
        <dbReference type="EMBL" id="KAG5543058.1"/>
    </source>
</evidence>